<evidence type="ECO:0000313" key="3">
    <source>
        <dbReference type="Proteomes" id="UP000654947"/>
    </source>
</evidence>
<proteinExistence type="predicted"/>
<organism evidence="2 3">
    <name type="scientific">Nocardiopsis kunsanensis</name>
    <dbReference type="NCBI Taxonomy" id="141693"/>
    <lineage>
        <taxon>Bacteria</taxon>
        <taxon>Bacillati</taxon>
        <taxon>Actinomycetota</taxon>
        <taxon>Actinomycetes</taxon>
        <taxon>Streptosporangiales</taxon>
        <taxon>Nocardiopsidaceae</taxon>
        <taxon>Nocardiopsis</taxon>
    </lineage>
</organism>
<protein>
    <submittedName>
        <fullName evidence="2">Uncharacterized protein</fullName>
    </submittedName>
</protein>
<sequence>MSIGTLTQKGMSVRCLQGTRVGPVARGRGPAEALATTERARLLSEVDVQALDKQLTGGHALHDGAPSARESMRARPPGAAAGGLRRWSGPRTGVSGSGIALFRGAPQPGWDRCTTAVPRGCNLQHTTLFTDIATRPRRKQDPV</sequence>
<dbReference type="Proteomes" id="UP000654947">
    <property type="component" value="Unassembled WGS sequence"/>
</dbReference>
<feature type="region of interest" description="Disordered" evidence="1">
    <location>
        <begin position="63"/>
        <end position="91"/>
    </location>
</feature>
<dbReference type="AlphaFoldDB" id="A0A918X8E7"/>
<name>A0A918X8E7_9ACTN</name>
<evidence type="ECO:0000256" key="1">
    <source>
        <dbReference type="SAM" id="MobiDB-lite"/>
    </source>
</evidence>
<comment type="caution">
    <text evidence="2">The sequence shown here is derived from an EMBL/GenBank/DDBJ whole genome shotgun (WGS) entry which is preliminary data.</text>
</comment>
<reference evidence="2 3" key="1">
    <citation type="journal article" date="2014" name="Int. J. Syst. Evol. Microbiol.">
        <title>Complete genome sequence of Corynebacterium casei LMG S-19264T (=DSM 44701T), isolated from a smear-ripened cheese.</title>
        <authorList>
            <consortium name="US DOE Joint Genome Institute (JGI-PGF)"/>
            <person name="Walter F."/>
            <person name="Albersmeier A."/>
            <person name="Kalinowski J."/>
            <person name="Ruckert C."/>
        </authorList>
    </citation>
    <scope>NUCLEOTIDE SEQUENCE [LARGE SCALE GENOMIC DNA]</scope>
    <source>
        <strain evidence="2 3">KCTC 19473</strain>
    </source>
</reference>
<accession>A0A918X8E7</accession>
<feature type="compositionally biased region" description="Low complexity" evidence="1">
    <location>
        <begin position="74"/>
        <end position="86"/>
    </location>
</feature>
<evidence type="ECO:0000313" key="2">
    <source>
        <dbReference type="EMBL" id="GHD18201.1"/>
    </source>
</evidence>
<keyword evidence="3" id="KW-1185">Reference proteome</keyword>
<gene>
    <name evidence="2" type="ORF">GCM10007147_07920</name>
</gene>
<dbReference type="EMBL" id="BMXL01000003">
    <property type="protein sequence ID" value="GHD18201.1"/>
    <property type="molecule type" value="Genomic_DNA"/>
</dbReference>